<gene>
    <name evidence="1" type="ORF">FWILDA_LOCUS16488</name>
</gene>
<keyword evidence="2" id="KW-1185">Reference proteome</keyword>
<dbReference type="Proteomes" id="UP001153678">
    <property type="component" value="Unassembled WGS sequence"/>
</dbReference>
<comment type="caution">
    <text evidence="1">The sequence shown here is derived from an EMBL/GenBank/DDBJ whole genome shotgun (WGS) entry which is preliminary data.</text>
</comment>
<organism evidence="1 2">
    <name type="scientific">Funneliformis geosporum</name>
    <dbReference type="NCBI Taxonomy" id="1117311"/>
    <lineage>
        <taxon>Eukaryota</taxon>
        <taxon>Fungi</taxon>
        <taxon>Fungi incertae sedis</taxon>
        <taxon>Mucoromycota</taxon>
        <taxon>Glomeromycotina</taxon>
        <taxon>Glomeromycetes</taxon>
        <taxon>Glomerales</taxon>
        <taxon>Glomeraceae</taxon>
        <taxon>Funneliformis</taxon>
    </lineage>
</organism>
<reference evidence="1" key="1">
    <citation type="submission" date="2022-08" db="EMBL/GenBank/DDBJ databases">
        <authorList>
            <person name="Kallberg Y."/>
            <person name="Tangrot J."/>
            <person name="Rosling A."/>
        </authorList>
    </citation>
    <scope>NUCLEOTIDE SEQUENCE</scope>
    <source>
        <strain evidence="1">Wild A</strain>
    </source>
</reference>
<feature type="non-terminal residue" evidence="1">
    <location>
        <position position="1"/>
    </location>
</feature>
<protein>
    <submittedName>
        <fullName evidence="1">2755_t:CDS:1</fullName>
    </submittedName>
</protein>
<evidence type="ECO:0000313" key="1">
    <source>
        <dbReference type="EMBL" id="CAI2194263.1"/>
    </source>
</evidence>
<dbReference type="AlphaFoldDB" id="A0A9W4WXQ3"/>
<evidence type="ECO:0000313" key="2">
    <source>
        <dbReference type="Proteomes" id="UP001153678"/>
    </source>
</evidence>
<sequence length="667" mass="76164">MSDLKLRSPEYFQHNEDWSLLGYLEYRKTREDFRSNKADEHFFYAKNLKYIAEEHENKKHREKAERVRPIDMSRQMITVVCCQATGMACSAQSSNQKLSSVNSFWLSICQNNYEERIELEKLRHAENTIRAVNEETEEVRSVSSSETGVLLKRKRQDDINCFDKGLTNETIRITNGTVVEESSSNSLMNISSGTSLTRLSYTEFQVVNEETGSEIKSIDDDETSLTQLSSYTESQVVNEETDSEIKSIDDKISPNPYTNISSETSVKVDSPLALAKEVGDKSKQTSKYINRDIASEALKAYQMEVLAGKKLIYEGVDVLDSARSNMNMKSKTAKSPICIGVINIHNPDCTKFLPENFKRFVANQLINHETKDIQFANERKIANFAVDCEEEVLHFLEKFDHVENLKSLGECLDENPINHSSATNDLIYVQNLFNHFFFLYKNDILLQSISESEFNAYVWTPLLKNAFLGKDDLKLSCGELASNSYEKLKEILDIGGRSAPRLDGKGLLKALGTEILVQEDGVLNTRSKRKGDLKKLEYCSKVILTTLFFALPSEAKNYITKIETYSIQSNGFRLSISVSKYLFENTIIMMDLQDVEVPRTVEGFSKLIMAVKVILSWKARTRKNTMEFYKALKKGHKRLENGTLYCFFPNGGSEFRLLLVTKDDLYY</sequence>
<name>A0A9W4WXQ3_9GLOM</name>
<accession>A0A9W4WXQ3</accession>
<proteinExistence type="predicted"/>
<dbReference type="OrthoDB" id="2324124at2759"/>
<dbReference type="EMBL" id="CAMKVN010010647">
    <property type="protein sequence ID" value="CAI2194263.1"/>
    <property type="molecule type" value="Genomic_DNA"/>
</dbReference>